<keyword evidence="2" id="KW-1185">Reference proteome</keyword>
<proteinExistence type="predicted"/>
<evidence type="ECO:0000313" key="1">
    <source>
        <dbReference type="EMBL" id="KAL3125678.1"/>
    </source>
</evidence>
<gene>
    <name evidence="1" type="ORF">niasHT_009765</name>
</gene>
<dbReference type="EMBL" id="JBICBT010000024">
    <property type="protein sequence ID" value="KAL3125678.1"/>
    <property type="molecule type" value="Genomic_DNA"/>
</dbReference>
<reference evidence="1 2" key="1">
    <citation type="submission" date="2024-10" db="EMBL/GenBank/DDBJ databases">
        <authorList>
            <person name="Kim D."/>
        </authorList>
    </citation>
    <scope>NUCLEOTIDE SEQUENCE [LARGE SCALE GENOMIC DNA]</scope>
    <source>
        <strain evidence="1">BH-2024</strain>
    </source>
</reference>
<comment type="caution">
    <text evidence="1">The sequence shown here is derived from an EMBL/GenBank/DDBJ whole genome shotgun (WGS) entry which is preliminary data.</text>
</comment>
<name>A0ABD2MDR7_9BILA</name>
<dbReference type="Proteomes" id="UP001620626">
    <property type="component" value="Unassembled WGS sequence"/>
</dbReference>
<protein>
    <submittedName>
        <fullName evidence="1">Uncharacterized protein</fullName>
    </submittedName>
</protein>
<accession>A0ABD2MDR7</accession>
<sequence length="382" mass="44569">MSSSQNYSSQKLFNQGNGILRNENGRFISKLAKNKAVKVLAKIDFPKDGKSRFNYENQLQIMLGNQKRLLNERIVLKRTIYKSNQKQKLTIPYEICALKSAKLEVENSRNVNKIDNAYLKSHYTQILSGSQLIRIIAKAMSREIDQFNNAMLLDKGDESVRRTVGSSAFAGGDEKEQLRFVGLVLWHLVFRDCPIIDPTADEFVFIAKVEPSIDATDPNVAMAFCAELDSELARKSQPKEQKEEKKVAEEMQEKIEKEFELFERLEDKIFKDTAFKGVELEKYNELHEKFELLRMYWDWQKGERRRRNIPFYGIIDRAFIAFGSEAPVLIVFIRVLLEGAIGWTDFSEYIQYPTRNTIRIKDSEKYYQMMRQLEEIWDGYGL</sequence>
<evidence type="ECO:0000313" key="2">
    <source>
        <dbReference type="Proteomes" id="UP001620626"/>
    </source>
</evidence>
<organism evidence="1 2">
    <name type="scientific">Heterodera trifolii</name>
    <dbReference type="NCBI Taxonomy" id="157864"/>
    <lineage>
        <taxon>Eukaryota</taxon>
        <taxon>Metazoa</taxon>
        <taxon>Ecdysozoa</taxon>
        <taxon>Nematoda</taxon>
        <taxon>Chromadorea</taxon>
        <taxon>Rhabditida</taxon>
        <taxon>Tylenchina</taxon>
        <taxon>Tylenchomorpha</taxon>
        <taxon>Tylenchoidea</taxon>
        <taxon>Heteroderidae</taxon>
        <taxon>Heteroderinae</taxon>
        <taxon>Heterodera</taxon>
    </lineage>
</organism>
<dbReference type="AlphaFoldDB" id="A0ABD2MDR7"/>